<protein>
    <submittedName>
        <fullName evidence="1">Uncharacterized protein</fullName>
    </submittedName>
</protein>
<dbReference type="AlphaFoldDB" id="L2GWQ0"/>
<reference evidence="2" key="1">
    <citation type="submission" date="2011-03" db="EMBL/GenBank/DDBJ databases">
        <title>The genome sequence of Vavraia culicis strain floridensis.</title>
        <authorList>
            <consortium name="The Broad Institute Genome Sequencing Platform"/>
            <person name="Cuomo C."/>
            <person name="Becnel J."/>
            <person name="Sanscrainte N."/>
            <person name="Young S.K."/>
            <person name="Zeng Q."/>
            <person name="Gargeya S."/>
            <person name="Fitzgerald M."/>
            <person name="Haas B."/>
            <person name="Abouelleil A."/>
            <person name="Alvarado L."/>
            <person name="Arachchi H.M."/>
            <person name="Berlin A."/>
            <person name="Chapman S.B."/>
            <person name="Gearin G."/>
            <person name="Goldberg J."/>
            <person name="Griggs A."/>
            <person name="Gujja S."/>
            <person name="Hansen M."/>
            <person name="Heiman D."/>
            <person name="Howarth C."/>
            <person name="Larimer J."/>
            <person name="Lui A."/>
            <person name="MacDonald P.J.P."/>
            <person name="McCowen C."/>
            <person name="Montmayeur A."/>
            <person name="Murphy C."/>
            <person name="Neiman D."/>
            <person name="Pearson M."/>
            <person name="Priest M."/>
            <person name="Roberts A."/>
            <person name="Saif S."/>
            <person name="Shea T."/>
            <person name="Sisk P."/>
            <person name="Stolte C."/>
            <person name="Sykes S."/>
            <person name="Wortman J."/>
            <person name="Nusbaum C."/>
            <person name="Birren B."/>
        </authorList>
    </citation>
    <scope>NUCLEOTIDE SEQUENCE [LARGE SCALE GENOMIC DNA]</scope>
    <source>
        <strain evidence="2">floridensis</strain>
    </source>
</reference>
<dbReference type="GeneID" id="19878628"/>
<proteinExistence type="predicted"/>
<dbReference type="EMBL" id="GL877412">
    <property type="protein sequence ID" value="ELA47782.1"/>
    <property type="molecule type" value="Genomic_DNA"/>
</dbReference>
<dbReference type="VEuPathDB" id="MicrosporidiaDB:VCUG_00743"/>
<dbReference type="InParanoid" id="L2GWQ0"/>
<organism evidence="1 2">
    <name type="scientific">Vavraia culicis (isolate floridensis)</name>
    <name type="common">Microsporidian parasite</name>
    <dbReference type="NCBI Taxonomy" id="948595"/>
    <lineage>
        <taxon>Eukaryota</taxon>
        <taxon>Fungi</taxon>
        <taxon>Fungi incertae sedis</taxon>
        <taxon>Microsporidia</taxon>
        <taxon>Pleistophoridae</taxon>
        <taxon>Vavraia</taxon>
    </lineage>
</organism>
<keyword evidence="2" id="KW-1185">Reference proteome</keyword>
<evidence type="ECO:0000313" key="2">
    <source>
        <dbReference type="Proteomes" id="UP000011081"/>
    </source>
</evidence>
<dbReference type="HOGENOM" id="CLU_2252102_0_0_1"/>
<sequence length="104" mass="12329">MIMFIRNISAMRVKSAYCSAFIPGIRSNERFIPTFKKHDFYTQSNFLFFLKRVNLKMPFDERYKLTIDIIKHFHHMNINGFAVVLNIFLMLNTWCSSKNAVKAV</sequence>
<name>L2GWQ0_VAVCU</name>
<gene>
    <name evidence="1" type="ORF">VCUG_00743</name>
</gene>
<accession>L2GWQ0</accession>
<dbReference type="RefSeq" id="XP_008073766.1">
    <property type="nucleotide sequence ID" value="XM_008075575.1"/>
</dbReference>
<evidence type="ECO:0000313" key="1">
    <source>
        <dbReference type="EMBL" id="ELA47782.1"/>
    </source>
</evidence>
<dbReference type="Proteomes" id="UP000011081">
    <property type="component" value="Unassembled WGS sequence"/>
</dbReference>